<organism evidence="2 3">
    <name type="scientific">Clostridium thermobutyricum DSM 4928</name>
    <dbReference type="NCBI Taxonomy" id="1121339"/>
    <lineage>
        <taxon>Bacteria</taxon>
        <taxon>Bacillati</taxon>
        <taxon>Bacillota</taxon>
        <taxon>Clostridia</taxon>
        <taxon>Eubacteriales</taxon>
        <taxon>Clostridiaceae</taxon>
        <taxon>Clostridium</taxon>
    </lineage>
</organism>
<evidence type="ECO:0000313" key="2">
    <source>
        <dbReference type="EMBL" id="OPX47847.1"/>
    </source>
</evidence>
<dbReference type="SUPFAM" id="SSF47413">
    <property type="entry name" value="lambda repressor-like DNA-binding domains"/>
    <property type="match status" value="1"/>
</dbReference>
<proteinExistence type="predicted"/>
<dbReference type="EMBL" id="LTAY01000037">
    <property type="protein sequence ID" value="OPX47847.1"/>
    <property type="molecule type" value="Genomic_DNA"/>
</dbReference>
<dbReference type="CDD" id="cd00093">
    <property type="entry name" value="HTH_XRE"/>
    <property type="match status" value="1"/>
</dbReference>
<dbReference type="RefSeq" id="WP_080022633.1">
    <property type="nucleotide sequence ID" value="NZ_LTAY01000037.1"/>
</dbReference>
<gene>
    <name evidence="2" type="ORF">CLTHE_14180</name>
</gene>
<dbReference type="OrthoDB" id="1904300at2"/>
<dbReference type="InterPro" id="IPR001387">
    <property type="entry name" value="Cro/C1-type_HTH"/>
</dbReference>
<evidence type="ECO:0000259" key="1">
    <source>
        <dbReference type="PROSITE" id="PS50943"/>
    </source>
</evidence>
<dbReference type="SMART" id="SM00530">
    <property type="entry name" value="HTH_XRE"/>
    <property type="match status" value="1"/>
</dbReference>
<dbReference type="Pfam" id="PF01381">
    <property type="entry name" value="HTH_3"/>
    <property type="match status" value="1"/>
</dbReference>
<dbReference type="PROSITE" id="PS50943">
    <property type="entry name" value="HTH_CROC1"/>
    <property type="match status" value="1"/>
</dbReference>
<comment type="caution">
    <text evidence="2">The sequence shown here is derived from an EMBL/GenBank/DDBJ whole genome shotgun (WGS) entry which is preliminary data.</text>
</comment>
<dbReference type="Gene3D" id="1.10.260.40">
    <property type="entry name" value="lambda repressor-like DNA-binding domains"/>
    <property type="match status" value="1"/>
</dbReference>
<protein>
    <submittedName>
        <fullName evidence="2">Helix-turn-helix protein</fullName>
    </submittedName>
</protein>
<sequence length="196" mass="23205">MLGLEYVCKQEELTYTELARELGVTRQAITNWIRGGRGIPDKQLDKLEVLFTVDREWFNKELDSNDIVTLQYILNENRKINRNWYLVDDGYVQAYRIEKLKFLEKLESQLDDLYEQRMFEDGVDLEDLNVEMYNIFNMINLLPIVAIRNKLKHETLNKVMMAVINSQDTKIEGMVDDKFVKMLTLAIELENDKENV</sequence>
<evidence type="ECO:0000313" key="3">
    <source>
        <dbReference type="Proteomes" id="UP000191448"/>
    </source>
</evidence>
<reference evidence="2 3" key="1">
    <citation type="submission" date="2016-02" db="EMBL/GenBank/DDBJ databases">
        <title>Genome sequence of Clostridium thermobutyricum DSM 4928.</title>
        <authorList>
            <person name="Poehlein A."/>
            <person name="Daniel R."/>
        </authorList>
    </citation>
    <scope>NUCLEOTIDE SEQUENCE [LARGE SCALE GENOMIC DNA]</scope>
    <source>
        <strain evidence="2 3">DSM 4928</strain>
    </source>
</reference>
<dbReference type="Proteomes" id="UP000191448">
    <property type="component" value="Unassembled WGS sequence"/>
</dbReference>
<name>A0A1V4SW67_9CLOT</name>
<dbReference type="GO" id="GO:0003677">
    <property type="term" value="F:DNA binding"/>
    <property type="evidence" value="ECO:0007669"/>
    <property type="project" value="InterPro"/>
</dbReference>
<dbReference type="AlphaFoldDB" id="A0A1V4SW67"/>
<dbReference type="InterPro" id="IPR010982">
    <property type="entry name" value="Lambda_DNA-bd_dom_sf"/>
</dbReference>
<feature type="domain" description="HTH cro/C1-type" evidence="1">
    <location>
        <begin position="4"/>
        <end position="58"/>
    </location>
</feature>
<accession>A0A1V4SW67</accession>